<protein>
    <recommendedName>
        <fullName evidence="4">YolD-like protein</fullName>
    </recommendedName>
</protein>
<evidence type="ECO:0000313" key="3">
    <source>
        <dbReference type="Proteomes" id="UP000004754"/>
    </source>
</evidence>
<dbReference type="AlphaFoldDB" id="E6MEG1"/>
<accession>E6MEG1</accession>
<dbReference type="OrthoDB" id="361760at2"/>
<evidence type="ECO:0000256" key="1">
    <source>
        <dbReference type="SAM" id="MobiDB-lite"/>
    </source>
</evidence>
<dbReference type="eggNOG" id="ENOG5033AWS">
    <property type="taxonomic scope" value="Bacteria"/>
</dbReference>
<evidence type="ECO:0008006" key="4">
    <source>
        <dbReference type="Google" id="ProtNLM"/>
    </source>
</evidence>
<dbReference type="HOGENOM" id="CLU_131538_1_0_9"/>
<proteinExistence type="predicted"/>
<feature type="compositionally biased region" description="Basic and acidic residues" evidence="1">
    <location>
        <begin position="15"/>
        <end position="25"/>
    </location>
</feature>
<keyword evidence="3" id="KW-1185">Reference proteome</keyword>
<evidence type="ECO:0000313" key="2">
    <source>
        <dbReference type="EMBL" id="EFV02486.1"/>
    </source>
</evidence>
<dbReference type="STRING" id="887929.HMP0721_0394"/>
<sequence length="152" mass="16860">MKKASHTGIYPLEATRPRHDSDAFSRRHPPMTICRRAKIFAPFAALKGYDQALAHKKGRTAPLRLLADEERLTINRRLQHLCSLLSDGQSPILKLIYFIPDSDLPDRGITAEQTGKLAAIDPVQHTITLDGKDAVPLDYLYAIDFADGATAI</sequence>
<organism evidence="2 3">
    <name type="scientific">Pseudoramibacter alactolyticus ATCC 23263</name>
    <dbReference type="NCBI Taxonomy" id="887929"/>
    <lineage>
        <taxon>Bacteria</taxon>
        <taxon>Bacillati</taxon>
        <taxon>Bacillota</taxon>
        <taxon>Clostridia</taxon>
        <taxon>Eubacteriales</taxon>
        <taxon>Eubacteriaceae</taxon>
        <taxon>Pseudoramibacter</taxon>
    </lineage>
</organism>
<gene>
    <name evidence="2" type="ORF">HMP0721_0394</name>
</gene>
<dbReference type="EMBL" id="AEQN01000007">
    <property type="protein sequence ID" value="EFV02486.1"/>
    <property type="molecule type" value="Genomic_DNA"/>
</dbReference>
<dbReference type="Proteomes" id="UP000004754">
    <property type="component" value="Unassembled WGS sequence"/>
</dbReference>
<comment type="caution">
    <text evidence="2">The sequence shown here is derived from an EMBL/GenBank/DDBJ whole genome shotgun (WGS) entry which is preliminary data.</text>
</comment>
<feature type="region of interest" description="Disordered" evidence="1">
    <location>
        <begin position="1"/>
        <end position="26"/>
    </location>
</feature>
<reference evidence="2 3" key="1">
    <citation type="submission" date="2010-12" db="EMBL/GenBank/DDBJ databases">
        <authorList>
            <person name="Muzny D."/>
            <person name="Qin X."/>
            <person name="Deng J."/>
            <person name="Jiang H."/>
            <person name="Liu Y."/>
            <person name="Qu J."/>
            <person name="Song X.-Z."/>
            <person name="Zhang L."/>
            <person name="Thornton R."/>
            <person name="Coyle M."/>
            <person name="Francisco L."/>
            <person name="Jackson L."/>
            <person name="Javaid M."/>
            <person name="Korchina V."/>
            <person name="Kovar C."/>
            <person name="Mata R."/>
            <person name="Mathew T."/>
            <person name="Ngo R."/>
            <person name="Nguyen L."/>
            <person name="Nguyen N."/>
            <person name="Okwuonu G."/>
            <person name="Ongeri F."/>
            <person name="Pham C."/>
            <person name="Simmons D."/>
            <person name="Wilczek-Boney K."/>
            <person name="Hale W."/>
            <person name="Jakkamsetti A."/>
            <person name="Pham P."/>
            <person name="Ruth R."/>
            <person name="San Lucas F."/>
            <person name="Warren J."/>
            <person name="Zhang J."/>
            <person name="Zhao Z."/>
            <person name="Zhou C."/>
            <person name="Zhu D."/>
            <person name="Lee S."/>
            <person name="Bess C."/>
            <person name="Blankenburg K."/>
            <person name="Forbes L."/>
            <person name="Fu Q."/>
            <person name="Gubbala S."/>
            <person name="Hirani K."/>
            <person name="Jayaseelan J.C."/>
            <person name="Lara F."/>
            <person name="Munidasa M."/>
            <person name="Palculict T."/>
            <person name="Patil S."/>
            <person name="Pu L.-L."/>
            <person name="Saada N."/>
            <person name="Tang L."/>
            <person name="Weissenberger G."/>
            <person name="Zhu Y."/>
            <person name="Hemphill L."/>
            <person name="Shang Y."/>
            <person name="Youmans B."/>
            <person name="Ayvaz T."/>
            <person name="Ross M."/>
            <person name="Santibanez J."/>
            <person name="Aqrawi P."/>
            <person name="Gross S."/>
            <person name="Joshi V."/>
            <person name="Fowler G."/>
            <person name="Nazareth L."/>
            <person name="Reid J."/>
            <person name="Worley K."/>
            <person name="Petrosino J."/>
            <person name="Highlander S."/>
            <person name="Gibbs R."/>
        </authorList>
    </citation>
    <scope>NUCLEOTIDE SEQUENCE [LARGE SCALE GENOMIC DNA]</scope>
    <source>
        <strain evidence="2 3">ATCC 23263</strain>
    </source>
</reference>
<name>E6MEG1_9FIRM</name>
<dbReference type="RefSeq" id="WP_006597813.1">
    <property type="nucleotide sequence ID" value="NZ_GL622359.1"/>
</dbReference>